<keyword evidence="1" id="KW-0732">Signal</keyword>
<dbReference type="CDD" id="cd08545">
    <property type="entry name" value="YcnI_like"/>
    <property type="match status" value="1"/>
</dbReference>
<dbReference type="InterPro" id="IPR038507">
    <property type="entry name" value="YcnI-like_sf"/>
</dbReference>
<protein>
    <submittedName>
        <fullName evidence="3">DUF1775 domain-containing protein</fullName>
    </submittedName>
</protein>
<dbReference type="Proteomes" id="UP001207582">
    <property type="component" value="Unassembled WGS sequence"/>
</dbReference>
<feature type="chain" id="PRO_5045367631" evidence="1">
    <location>
        <begin position="27"/>
        <end position="178"/>
    </location>
</feature>
<reference evidence="3 4" key="1">
    <citation type="submission" date="2022-10" db="EMBL/GenBank/DDBJ databases">
        <title>Defluviimonas sp. CAU 1641 isolated from mud.</title>
        <authorList>
            <person name="Kim W."/>
        </authorList>
    </citation>
    <scope>NUCLEOTIDE SEQUENCE [LARGE SCALE GENOMIC DNA]</scope>
    <source>
        <strain evidence="3 4">CAU 1641</strain>
    </source>
</reference>
<feature type="domain" description="YncI copper-binding" evidence="2">
    <location>
        <begin position="25"/>
        <end position="170"/>
    </location>
</feature>
<feature type="signal peptide" evidence="1">
    <location>
        <begin position="1"/>
        <end position="26"/>
    </location>
</feature>
<evidence type="ECO:0000256" key="1">
    <source>
        <dbReference type="SAM" id="SignalP"/>
    </source>
</evidence>
<dbReference type="Gene3D" id="2.60.40.2230">
    <property type="entry name" value="Uncharacterised protein YcnI-like PF07987, DUF1775"/>
    <property type="match status" value="1"/>
</dbReference>
<proteinExistence type="predicted"/>
<sequence>MNVTRITAAALALAALIPGSAALAHASFETPEAAAGTTYKAVLRIPHGCEGQATEKVHVRLPEGVFSVKPMPKAGWGLETIKASHAKTYMNHGKPVSEGVTEITWTGVLPDEWFDEFSFRGTIDPELDAGTTLYFVVTQTCAGGEVSWSELPDPANPEAKLDHPAVGLTISAPEHKGH</sequence>
<evidence type="ECO:0000313" key="4">
    <source>
        <dbReference type="Proteomes" id="UP001207582"/>
    </source>
</evidence>
<evidence type="ECO:0000313" key="3">
    <source>
        <dbReference type="EMBL" id="MCW3780164.1"/>
    </source>
</evidence>
<dbReference type="Pfam" id="PF07987">
    <property type="entry name" value="DUF1775"/>
    <property type="match status" value="1"/>
</dbReference>
<name>A0ABT3IXL6_9RHOB</name>
<dbReference type="RefSeq" id="WP_264770774.1">
    <property type="nucleotide sequence ID" value="NZ_JAPDOG010000001.1"/>
</dbReference>
<dbReference type="InterPro" id="IPR012533">
    <property type="entry name" value="YcnI-copper_dom"/>
</dbReference>
<keyword evidence="4" id="KW-1185">Reference proteome</keyword>
<comment type="caution">
    <text evidence="3">The sequence shown here is derived from an EMBL/GenBank/DDBJ whole genome shotgun (WGS) entry which is preliminary data.</text>
</comment>
<accession>A0ABT3IXL6</accession>
<gene>
    <name evidence="3" type="ORF">OM960_01000</name>
</gene>
<organism evidence="3 4">
    <name type="scientific">Defluviimonas salinarum</name>
    <dbReference type="NCBI Taxonomy" id="2992147"/>
    <lineage>
        <taxon>Bacteria</taxon>
        <taxon>Pseudomonadati</taxon>
        <taxon>Pseudomonadota</taxon>
        <taxon>Alphaproteobacteria</taxon>
        <taxon>Rhodobacterales</taxon>
        <taxon>Paracoccaceae</taxon>
        <taxon>Albidovulum</taxon>
    </lineage>
</organism>
<evidence type="ECO:0000259" key="2">
    <source>
        <dbReference type="Pfam" id="PF07987"/>
    </source>
</evidence>
<dbReference type="EMBL" id="JAPDOG010000001">
    <property type="protein sequence ID" value="MCW3780164.1"/>
    <property type="molecule type" value="Genomic_DNA"/>
</dbReference>